<evidence type="ECO:0000313" key="2">
    <source>
        <dbReference type="EMBL" id="KAK5897799.1"/>
    </source>
</evidence>
<proteinExistence type="predicted"/>
<dbReference type="Proteomes" id="UP001331515">
    <property type="component" value="Unassembled WGS sequence"/>
</dbReference>
<reference evidence="2 3" key="1">
    <citation type="journal article" date="2023" name="Mol. Biol. Evol.">
        <title>Genomics of Secondarily Temperate Adaptation in the Only Non-Antarctic Icefish.</title>
        <authorList>
            <person name="Rivera-Colon A.G."/>
            <person name="Rayamajhi N."/>
            <person name="Minhas B.F."/>
            <person name="Madrigal G."/>
            <person name="Bilyk K.T."/>
            <person name="Yoon V."/>
            <person name="Hune M."/>
            <person name="Gregory S."/>
            <person name="Cheng C.H.C."/>
            <person name="Catchen J.M."/>
        </authorList>
    </citation>
    <scope>NUCLEOTIDE SEQUENCE [LARGE SCALE GENOMIC DNA]</scope>
    <source>
        <tissue evidence="2">White muscle</tissue>
    </source>
</reference>
<feature type="compositionally biased region" description="Basic and acidic residues" evidence="1">
    <location>
        <begin position="36"/>
        <end position="45"/>
    </location>
</feature>
<evidence type="ECO:0000313" key="3">
    <source>
        <dbReference type="Proteomes" id="UP001331515"/>
    </source>
</evidence>
<dbReference type="EMBL" id="JAURVH010001533">
    <property type="protein sequence ID" value="KAK5897799.1"/>
    <property type="molecule type" value="Genomic_DNA"/>
</dbReference>
<dbReference type="AlphaFoldDB" id="A0AAN8GZM0"/>
<gene>
    <name evidence="2" type="ORF">CgunFtcFv8_015271</name>
</gene>
<organism evidence="2 3">
    <name type="scientific">Champsocephalus gunnari</name>
    <name type="common">Mackerel icefish</name>
    <dbReference type="NCBI Taxonomy" id="52237"/>
    <lineage>
        <taxon>Eukaryota</taxon>
        <taxon>Metazoa</taxon>
        <taxon>Chordata</taxon>
        <taxon>Craniata</taxon>
        <taxon>Vertebrata</taxon>
        <taxon>Euteleostomi</taxon>
        <taxon>Actinopterygii</taxon>
        <taxon>Neopterygii</taxon>
        <taxon>Teleostei</taxon>
        <taxon>Neoteleostei</taxon>
        <taxon>Acanthomorphata</taxon>
        <taxon>Eupercaria</taxon>
        <taxon>Perciformes</taxon>
        <taxon>Notothenioidei</taxon>
        <taxon>Channichthyidae</taxon>
        <taxon>Champsocephalus</taxon>
    </lineage>
</organism>
<feature type="region of interest" description="Disordered" evidence="1">
    <location>
        <begin position="1"/>
        <end position="59"/>
    </location>
</feature>
<sequence>MAMLLCGDVDSGPLKGEPAGGRSVSRSSGSPQPSGERTDGRKTDGQAENQVQGLKPREQLPRPFRRSHCITIVYFFKAVNIFYILPFAC</sequence>
<comment type="caution">
    <text evidence="2">The sequence shown here is derived from an EMBL/GenBank/DDBJ whole genome shotgun (WGS) entry which is preliminary data.</text>
</comment>
<accession>A0AAN8GZM0</accession>
<feature type="compositionally biased region" description="Low complexity" evidence="1">
    <location>
        <begin position="20"/>
        <end position="35"/>
    </location>
</feature>
<protein>
    <submittedName>
        <fullName evidence="2">Uncharacterized protein</fullName>
    </submittedName>
</protein>
<keyword evidence="3" id="KW-1185">Reference proteome</keyword>
<name>A0AAN8GZM0_CHAGU</name>
<evidence type="ECO:0000256" key="1">
    <source>
        <dbReference type="SAM" id="MobiDB-lite"/>
    </source>
</evidence>